<reference evidence="2" key="1">
    <citation type="submission" date="2018-11" db="EMBL/GenBank/DDBJ databases">
        <authorList>
            <consortium name="Pathogen Informatics"/>
        </authorList>
    </citation>
    <scope>NUCLEOTIDE SEQUENCE</scope>
</reference>
<gene>
    <name evidence="2" type="ORF">PXEA_LOCUS4947</name>
</gene>
<dbReference type="AlphaFoldDB" id="A0A3S5B2M4"/>
<name>A0A3S5B2M4_9PLAT</name>
<evidence type="ECO:0000313" key="2">
    <source>
        <dbReference type="EMBL" id="VEL11507.1"/>
    </source>
</evidence>
<keyword evidence="3" id="KW-1185">Reference proteome</keyword>
<feature type="region of interest" description="Disordered" evidence="1">
    <location>
        <begin position="51"/>
        <end position="82"/>
    </location>
</feature>
<proteinExistence type="predicted"/>
<comment type="caution">
    <text evidence="2">The sequence shown here is derived from an EMBL/GenBank/DDBJ whole genome shotgun (WGS) entry which is preliminary data.</text>
</comment>
<accession>A0A3S5B2M4</accession>
<protein>
    <submittedName>
        <fullName evidence="2">Uncharacterized protein</fullName>
    </submittedName>
</protein>
<sequence>MGGAEGAVEAGDADGFLGYVTNLIFHDPSSVGSVDSTLPSHLFRETRLHFLPSSGDSPASKSISCGAEQLDGHRSNRYGQSMSEKSQFTLDIAKVPTTISIRPSA</sequence>
<dbReference type="Proteomes" id="UP000784294">
    <property type="component" value="Unassembled WGS sequence"/>
</dbReference>
<feature type="compositionally biased region" description="Polar residues" evidence="1">
    <location>
        <begin position="54"/>
        <end position="63"/>
    </location>
</feature>
<organism evidence="2 3">
    <name type="scientific">Protopolystoma xenopodis</name>
    <dbReference type="NCBI Taxonomy" id="117903"/>
    <lineage>
        <taxon>Eukaryota</taxon>
        <taxon>Metazoa</taxon>
        <taxon>Spiralia</taxon>
        <taxon>Lophotrochozoa</taxon>
        <taxon>Platyhelminthes</taxon>
        <taxon>Monogenea</taxon>
        <taxon>Polyopisthocotylea</taxon>
        <taxon>Polystomatidea</taxon>
        <taxon>Polystomatidae</taxon>
        <taxon>Protopolystoma</taxon>
    </lineage>
</organism>
<dbReference type="EMBL" id="CAAALY010012007">
    <property type="protein sequence ID" value="VEL11507.1"/>
    <property type="molecule type" value="Genomic_DNA"/>
</dbReference>
<evidence type="ECO:0000256" key="1">
    <source>
        <dbReference type="SAM" id="MobiDB-lite"/>
    </source>
</evidence>
<evidence type="ECO:0000313" key="3">
    <source>
        <dbReference type="Proteomes" id="UP000784294"/>
    </source>
</evidence>